<dbReference type="PANTHER" id="PTHR13696:SF96">
    <property type="entry name" value="COBQ_COBB_MIND_PARA NUCLEOTIDE BINDING DOMAIN-CONTAINING PROTEIN"/>
    <property type="match status" value="1"/>
</dbReference>
<dbReference type="RefSeq" id="WP_176268345.1">
    <property type="nucleotide sequence ID" value="NZ_JABWGV010000009.1"/>
</dbReference>
<protein>
    <submittedName>
        <fullName evidence="2">AAA family ATPase</fullName>
    </submittedName>
</protein>
<dbReference type="InterPro" id="IPR027417">
    <property type="entry name" value="P-loop_NTPase"/>
</dbReference>
<accession>A0A850H6L5</accession>
<sequence length="222" mass="23487">MVVISVLNPKGGSGKTTLTTNLAQALHLRGSKVLIVDSDPQGSARDWHAASAANPLPLVSLDRANNIKTLSSMIGSYDHIVLDGAAKLEDIIAAAIKVSDFILIPVQPSPYDIWAASDLVDFIKARQEVTDGSPKAAFVITRHIEGTRLGDDVRDALDEYGLPVLSTAITQRQVYPQTASEGRTVFEGGNTKAHDEIDALANEVIGMLADAGHGEAKDGTHG</sequence>
<dbReference type="InterPro" id="IPR050678">
    <property type="entry name" value="DNA_Partitioning_ATPase"/>
</dbReference>
<evidence type="ECO:0000259" key="1">
    <source>
        <dbReference type="Pfam" id="PF01656"/>
    </source>
</evidence>
<dbReference type="Proteomes" id="UP000561438">
    <property type="component" value="Unassembled WGS sequence"/>
</dbReference>
<dbReference type="PANTHER" id="PTHR13696">
    <property type="entry name" value="P-LOOP CONTAINING NUCLEOSIDE TRIPHOSPHATE HYDROLASE"/>
    <property type="match status" value="1"/>
</dbReference>
<dbReference type="PIRSF" id="PIRSF009320">
    <property type="entry name" value="Nuc_binding_HP_1000"/>
    <property type="match status" value="1"/>
</dbReference>
<reference evidence="2 3" key="1">
    <citation type="submission" date="2020-06" db="EMBL/GenBank/DDBJ databases">
        <title>Altererythrobacter sp. HHU K3-1.</title>
        <authorList>
            <person name="Zhang D."/>
            <person name="Xue H."/>
        </authorList>
    </citation>
    <scope>NUCLEOTIDE SEQUENCE [LARGE SCALE GENOMIC DNA]</scope>
    <source>
        <strain evidence="2 3">HHU K3-1</strain>
    </source>
</reference>
<dbReference type="NCBIfam" id="NF041546">
    <property type="entry name" value="ParA_partition"/>
    <property type="match status" value="1"/>
</dbReference>
<dbReference type="CDD" id="cd02042">
    <property type="entry name" value="ParAB_family"/>
    <property type="match status" value="1"/>
</dbReference>
<dbReference type="EMBL" id="JABWGV010000009">
    <property type="protein sequence ID" value="NVD46117.1"/>
    <property type="molecule type" value="Genomic_DNA"/>
</dbReference>
<gene>
    <name evidence="2" type="ORF">HUV48_13980</name>
</gene>
<evidence type="ECO:0000313" key="3">
    <source>
        <dbReference type="Proteomes" id="UP000561438"/>
    </source>
</evidence>
<comment type="caution">
    <text evidence="2">The sequence shown here is derived from an EMBL/GenBank/DDBJ whole genome shotgun (WGS) entry which is preliminary data.</text>
</comment>
<dbReference type="InterPro" id="IPR002586">
    <property type="entry name" value="CobQ/CobB/MinD/ParA_Nub-bd_dom"/>
</dbReference>
<keyword evidence="3" id="KW-1185">Reference proteome</keyword>
<proteinExistence type="predicted"/>
<dbReference type="InterPro" id="IPR048089">
    <property type="entry name" value="McdA"/>
</dbReference>
<name>A0A850H6L5_9SPHN</name>
<dbReference type="Pfam" id="PF01656">
    <property type="entry name" value="CbiA"/>
    <property type="match status" value="1"/>
</dbReference>
<dbReference type="AlphaFoldDB" id="A0A850H6L5"/>
<organism evidence="2 3">
    <name type="scientific">Qipengyuania atrilutea</name>
    <dbReference type="NCBI Taxonomy" id="2744473"/>
    <lineage>
        <taxon>Bacteria</taxon>
        <taxon>Pseudomonadati</taxon>
        <taxon>Pseudomonadota</taxon>
        <taxon>Alphaproteobacteria</taxon>
        <taxon>Sphingomonadales</taxon>
        <taxon>Erythrobacteraceae</taxon>
        <taxon>Qipengyuania</taxon>
    </lineage>
</organism>
<evidence type="ECO:0000313" key="2">
    <source>
        <dbReference type="EMBL" id="NVD46117.1"/>
    </source>
</evidence>
<feature type="domain" description="CobQ/CobB/MinD/ParA nucleotide binding" evidence="1">
    <location>
        <begin position="4"/>
        <end position="184"/>
    </location>
</feature>
<dbReference type="SUPFAM" id="SSF52540">
    <property type="entry name" value="P-loop containing nucleoside triphosphate hydrolases"/>
    <property type="match status" value="1"/>
</dbReference>
<dbReference type="Gene3D" id="3.40.50.300">
    <property type="entry name" value="P-loop containing nucleotide triphosphate hydrolases"/>
    <property type="match status" value="1"/>
</dbReference>